<dbReference type="InterPro" id="IPR015797">
    <property type="entry name" value="NUDIX_hydrolase-like_dom_sf"/>
</dbReference>
<comment type="catalytic activity">
    <reaction evidence="11">
        <text>8-oxo-GTP + H2O = 8-oxo-GMP + diphosphate + H(+)</text>
        <dbReference type="Rhea" id="RHEA:67616"/>
        <dbReference type="ChEBI" id="CHEBI:15377"/>
        <dbReference type="ChEBI" id="CHEBI:15378"/>
        <dbReference type="ChEBI" id="CHEBI:33019"/>
        <dbReference type="ChEBI" id="CHEBI:143553"/>
        <dbReference type="ChEBI" id="CHEBI:145694"/>
    </reaction>
</comment>
<evidence type="ECO:0000313" key="18">
    <source>
        <dbReference type="EMBL" id="MEN2786536.1"/>
    </source>
</evidence>
<dbReference type="PRINTS" id="PR00502">
    <property type="entry name" value="NUDIXFAMILY"/>
</dbReference>
<evidence type="ECO:0000256" key="1">
    <source>
        <dbReference type="ARBA" id="ARBA00001946"/>
    </source>
</evidence>
<keyword evidence="8" id="KW-0460">Magnesium</keyword>
<accession>A0ABU9XTV9</accession>
<feature type="domain" description="Nudix hydrolase" evidence="17">
    <location>
        <begin position="7"/>
        <end position="134"/>
    </location>
</feature>
<comment type="catalytic activity">
    <reaction evidence="10">
        <text>8-oxo-dGTP + H2O = 8-oxo-dGMP + diphosphate + H(+)</text>
        <dbReference type="Rhea" id="RHEA:31575"/>
        <dbReference type="ChEBI" id="CHEBI:15377"/>
        <dbReference type="ChEBI" id="CHEBI:15378"/>
        <dbReference type="ChEBI" id="CHEBI:33019"/>
        <dbReference type="ChEBI" id="CHEBI:63224"/>
        <dbReference type="ChEBI" id="CHEBI:77896"/>
        <dbReference type="EC" id="3.6.1.55"/>
    </reaction>
</comment>
<dbReference type="EMBL" id="JBDIMF010000003">
    <property type="protein sequence ID" value="MEN2786536.1"/>
    <property type="molecule type" value="Genomic_DNA"/>
</dbReference>
<comment type="cofactor">
    <cofactor evidence="1">
        <name>Mg(2+)</name>
        <dbReference type="ChEBI" id="CHEBI:18420"/>
    </cofactor>
</comment>
<dbReference type="InterPro" id="IPR020476">
    <property type="entry name" value="Nudix_hydrolase"/>
</dbReference>
<keyword evidence="3" id="KW-0515">Mutator protein</keyword>
<sequence length="139" mass="14971">MPNPACPLFPVVAAALIDGAGRVLVQQRPPDKQMAGLWEFPGGKIESGEAPEAALVRELAEELAIDVAESDQTPVSFASQALAGKHLLLLLYLCRQWVGTPQLLDAVALQWATPAQLRELAMPPADAPFIAVLERHMKE</sequence>
<keyword evidence="19" id="KW-1185">Reference proteome</keyword>
<dbReference type="InterPro" id="IPR047127">
    <property type="entry name" value="MutT-like"/>
</dbReference>
<dbReference type="PANTHER" id="PTHR47707:SF1">
    <property type="entry name" value="NUDIX HYDROLASE FAMILY PROTEIN"/>
    <property type="match status" value="1"/>
</dbReference>
<keyword evidence="9" id="KW-0234">DNA repair</keyword>
<gene>
    <name evidence="18" type="ORF">ABC969_08905</name>
</gene>
<keyword evidence="7 18" id="KW-0378">Hydrolase</keyword>
<dbReference type="RefSeq" id="WP_345864342.1">
    <property type="nucleotide sequence ID" value="NZ_JBDIMF010000003.1"/>
</dbReference>
<comment type="caution">
    <text evidence="18">The sequence shown here is derived from an EMBL/GenBank/DDBJ whole genome shotgun (WGS) entry which is preliminary data.</text>
</comment>
<keyword evidence="4" id="KW-0235">DNA replication</keyword>
<keyword evidence="6" id="KW-0227">DNA damage</keyword>
<dbReference type="EC" id="3.6.1.55" evidence="12"/>
<reference evidence="18 19" key="1">
    <citation type="submission" date="2024-05" db="EMBL/GenBank/DDBJ databases">
        <authorList>
            <person name="Liu Q."/>
            <person name="Xin Y.-H."/>
        </authorList>
    </citation>
    <scope>NUCLEOTIDE SEQUENCE [LARGE SCALE GENOMIC DNA]</scope>
    <source>
        <strain evidence="18 19">CGMCC 1.15349</strain>
    </source>
</reference>
<evidence type="ECO:0000256" key="3">
    <source>
        <dbReference type="ARBA" id="ARBA00022457"/>
    </source>
</evidence>
<protein>
    <recommendedName>
        <fullName evidence="13">8-oxo-dGTP diphosphatase</fullName>
        <ecNumber evidence="12">3.6.1.55</ecNumber>
    </recommendedName>
    <alternativeName>
        <fullName evidence="16">7,8-dihydro-8-oxoguanine-triphosphatase</fullName>
    </alternativeName>
    <alternativeName>
        <fullName evidence="15">Mutator protein MutT</fullName>
    </alternativeName>
    <alternativeName>
        <fullName evidence="14">dGTP pyrophosphohydrolase</fullName>
    </alternativeName>
</protein>
<comment type="similarity">
    <text evidence="2">Belongs to the Nudix hydrolase family.</text>
</comment>
<dbReference type="InterPro" id="IPR029119">
    <property type="entry name" value="MutY_C"/>
</dbReference>
<evidence type="ECO:0000256" key="2">
    <source>
        <dbReference type="ARBA" id="ARBA00005582"/>
    </source>
</evidence>
<evidence type="ECO:0000256" key="10">
    <source>
        <dbReference type="ARBA" id="ARBA00035861"/>
    </source>
</evidence>
<dbReference type="SUPFAM" id="SSF55811">
    <property type="entry name" value="Nudix"/>
    <property type="match status" value="1"/>
</dbReference>
<dbReference type="Proteomes" id="UP001404104">
    <property type="component" value="Unassembled WGS sequence"/>
</dbReference>
<proteinExistence type="inferred from homology"/>
<evidence type="ECO:0000256" key="15">
    <source>
        <dbReference type="ARBA" id="ARBA00041979"/>
    </source>
</evidence>
<name>A0ABU9XTV9_9SPHN</name>
<dbReference type="PROSITE" id="PS51462">
    <property type="entry name" value="NUDIX"/>
    <property type="match status" value="1"/>
</dbReference>
<evidence type="ECO:0000256" key="16">
    <source>
        <dbReference type="ARBA" id="ARBA00042798"/>
    </source>
</evidence>
<organism evidence="18 19">
    <name type="scientific">Sphingomonas qilianensis</name>
    <dbReference type="NCBI Taxonomy" id="1736690"/>
    <lineage>
        <taxon>Bacteria</taxon>
        <taxon>Pseudomonadati</taxon>
        <taxon>Pseudomonadota</taxon>
        <taxon>Alphaproteobacteria</taxon>
        <taxon>Sphingomonadales</taxon>
        <taxon>Sphingomonadaceae</taxon>
        <taxon>Sphingomonas</taxon>
    </lineage>
</organism>
<dbReference type="InterPro" id="IPR000086">
    <property type="entry name" value="NUDIX_hydrolase_dom"/>
</dbReference>
<evidence type="ECO:0000256" key="11">
    <source>
        <dbReference type="ARBA" id="ARBA00036904"/>
    </source>
</evidence>
<evidence type="ECO:0000256" key="4">
    <source>
        <dbReference type="ARBA" id="ARBA00022705"/>
    </source>
</evidence>
<dbReference type="PANTHER" id="PTHR47707">
    <property type="entry name" value="8-OXO-DGTP DIPHOSPHATASE"/>
    <property type="match status" value="1"/>
</dbReference>
<evidence type="ECO:0000256" key="14">
    <source>
        <dbReference type="ARBA" id="ARBA00041592"/>
    </source>
</evidence>
<evidence type="ECO:0000256" key="5">
    <source>
        <dbReference type="ARBA" id="ARBA00022723"/>
    </source>
</evidence>
<evidence type="ECO:0000313" key="19">
    <source>
        <dbReference type="Proteomes" id="UP001404104"/>
    </source>
</evidence>
<evidence type="ECO:0000256" key="7">
    <source>
        <dbReference type="ARBA" id="ARBA00022801"/>
    </source>
</evidence>
<evidence type="ECO:0000256" key="9">
    <source>
        <dbReference type="ARBA" id="ARBA00023204"/>
    </source>
</evidence>
<evidence type="ECO:0000259" key="17">
    <source>
        <dbReference type="PROSITE" id="PS51462"/>
    </source>
</evidence>
<keyword evidence="5" id="KW-0479">Metal-binding</keyword>
<dbReference type="CDD" id="cd03425">
    <property type="entry name" value="NUDIX_MutT_NudA_like"/>
    <property type="match status" value="1"/>
</dbReference>
<evidence type="ECO:0000256" key="12">
    <source>
        <dbReference type="ARBA" id="ARBA00038905"/>
    </source>
</evidence>
<dbReference type="Gene3D" id="3.90.79.10">
    <property type="entry name" value="Nucleoside Triphosphate Pyrophosphohydrolase"/>
    <property type="match status" value="1"/>
</dbReference>
<dbReference type="Pfam" id="PF14815">
    <property type="entry name" value="NUDIX_4"/>
    <property type="match status" value="1"/>
</dbReference>
<evidence type="ECO:0000256" key="13">
    <source>
        <dbReference type="ARBA" id="ARBA00040794"/>
    </source>
</evidence>
<evidence type="ECO:0000256" key="6">
    <source>
        <dbReference type="ARBA" id="ARBA00022763"/>
    </source>
</evidence>
<evidence type="ECO:0000256" key="8">
    <source>
        <dbReference type="ARBA" id="ARBA00022842"/>
    </source>
</evidence>
<dbReference type="GO" id="GO:0016787">
    <property type="term" value="F:hydrolase activity"/>
    <property type="evidence" value="ECO:0007669"/>
    <property type="project" value="UniProtKB-KW"/>
</dbReference>